<proteinExistence type="predicted"/>
<evidence type="ECO:0000313" key="2">
    <source>
        <dbReference type="Proteomes" id="UP000177349"/>
    </source>
</evidence>
<evidence type="ECO:0008006" key="3">
    <source>
        <dbReference type="Google" id="ProtNLM"/>
    </source>
</evidence>
<reference evidence="1 2" key="1">
    <citation type="journal article" date="2016" name="Nat. Commun.">
        <title>Thousands of microbial genomes shed light on interconnected biogeochemical processes in an aquifer system.</title>
        <authorList>
            <person name="Anantharaman K."/>
            <person name="Brown C.T."/>
            <person name="Hug L.A."/>
            <person name="Sharon I."/>
            <person name="Castelle C.J."/>
            <person name="Probst A.J."/>
            <person name="Thomas B.C."/>
            <person name="Singh A."/>
            <person name="Wilkins M.J."/>
            <person name="Karaoz U."/>
            <person name="Brodie E.L."/>
            <person name="Williams K.H."/>
            <person name="Hubbard S.S."/>
            <person name="Banfield J.F."/>
        </authorList>
    </citation>
    <scope>NUCLEOTIDE SEQUENCE [LARGE SCALE GENOMIC DNA]</scope>
</reference>
<gene>
    <name evidence="1" type="ORF">A3B31_01465</name>
</gene>
<accession>A0A1G2BPP1</accession>
<dbReference type="EMBL" id="MHKN01000049">
    <property type="protein sequence ID" value="OGY91073.1"/>
    <property type="molecule type" value="Genomic_DNA"/>
</dbReference>
<protein>
    <recommendedName>
        <fullName evidence="3">Polymerase nucleotidyl transferase domain-containing protein</fullName>
    </recommendedName>
</protein>
<dbReference type="InterPro" id="IPR043519">
    <property type="entry name" value="NT_sf"/>
</dbReference>
<comment type="caution">
    <text evidence="1">The sequence shown here is derived from an EMBL/GenBank/DDBJ whole genome shotgun (WGS) entry which is preliminary data.</text>
</comment>
<organism evidence="1 2">
    <name type="scientific">Candidatus Komeilibacteria bacterium RIFCSPLOWO2_01_FULL_53_11</name>
    <dbReference type="NCBI Taxonomy" id="1798552"/>
    <lineage>
        <taxon>Bacteria</taxon>
        <taxon>Candidatus Komeiliibacteriota</taxon>
    </lineage>
</organism>
<dbReference type="Proteomes" id="UP000177349">
    <property type="component" value="Unassembled WGS sequence"/>
</dbReference>
<name>A0A1G2BPP1_9BACT</name>
<dbReference type="SUPFAM" id="SSF81301">
    <property type="entry name" value="Nucleotidyltransferase"/>
    <property type="match status" value="1"/>
</dbReference>
<dbReference type="AlphaFoldDB" id="A0A1G2BPP1"/>
<evidence type="ECO:0000313" key="1">
    <source>
        <dbReference type="EMBL" id="OGY91073.1"/>
    </source>
</evidence>
<dbReference type="Gene3D" id="3.30.460.10">
    <property type="entry name" value="Beta Polymerase, domain 2"/>
    <property type="match status" value="1"/>
</dbReference>
<sequence>MTDTEILFKNFHKKNKEEVGIRIDTFLKECFFPDFPNLRKLVSVLLIGSVAHGYHDTSSDIDIAFIFSTDTAVKQHKLSLLKWFKYRNLESRRKPLELHGQHITSLETLEKELSSWRKDWLLRELHDAVVVYDPGEKVGKLQKKYSWYPRPIYNEKINWLFAETTFLLFQRYTSGLARKNDFYLTHIKHNILTLLMLAVILVNHKFPSSHKHLYNDVRNSKIAPKDFLTAVGALLELRDRGKIYTRLQYLRKDVEILLISRKLIKKESPSYWIGQRPKYKVSIDD</sequence>